<dbReference type="PANTHER" id="PTHR42683">
    <property type="entry name" value="ALDEHYDE REDUCTASE"/>
    <property type="match status" value="1"/>
</dbReference>
<gene>
    <name evidence="4" type="ORF">ASPBRDRAFT_32006</name>
</gene>
<sequence>MIHGVLKDLDCRFIYGTSDPDRGCLGFSAIWNANSLIRIPDRLGSGKTAALICGGATARTVLSRYGMKPGDHVGVIGIGGMGHLAIKMINKGLWIQGSLVASRGDIAKMLQFCAEKRAEPATSKFSLSSTEEVDQAMDGLQRNTVRYEALLVADKNAGKL</sequence>
<keyword evidence="5" id="KW-1185">Reference proteome</keyword>
<dbReference type="Gene3D" id="3.40.50.720">
    <property type="entry name" value="NAD(P)-binding Rossmann-like Domain"/>
    <property type="match status" value="2"/>
</dbReference>
<dbReference type="EMBL" id="KV878687">
    <property type="protein sequence ID" value="OJJ70130.1"/>
    <property type="molecule type" value="Genomic_DNA"/>
</dbReference>
<evidence type="ECO:0000256" key="1">
    <source>
        <dbReference type="ARBA" id="ARBA00022723"/>
    </source>
</evidence>
<keyword evidence="3" id="KW-0560">Oxidoreductase</keyword>
<evidence type="ECO:0000256" key="2">
    <source>
        <dbReference type="ARBA" id="ARBA00022833"/>
    </source>
</evidence>
<evidence type="ECO:0000256" key="3">
    <source>
        <dbReference type="ARBA" id="ARBA00023002"/>
    </source>
</evidence>
<dbReference type="Gene3D" id="3.90.180.10">
    <property type="entry name" value="Medium-chain alcohol dehydrogenases, catalytic domain"/>
    <property type="match status" value="2"/>
</dbReference>
<keyword evidence="2" id="KW-0862">Zinc</keyword>
<dbReference type="OrthoDB" id="4434753at2759"/>
<dbReference type="InterPro" id="IPR036291">
    <property type="entry name" value="NAD(P)-bd_dom_sf"/>
</dbReference>
<proteinExistence type="predicted"/>
<protein>
    <recommendedName>
        <fullName evidence="6">Alcohol dehydrogenase-like C-terminal domain-containing protein</fullName>
    </recommendedName>
</protein>
<dbReference type="VEuPathDB" id="FungiDB:ASPBRDRAFT_32006"/>
<evidence type="ECO:0000313" key="5">
    <source>
        <dbReference type="Proteomes" id="UP000184499"/>
    </source>
</evidence>
<dbReference type="STRING" id="767769.A0A1L9UEP5"/>
<dbReference type="SUPFAM" id="SSF51735">
    <property type="entry name" value="NAD(P)-binding Rossmann-fold domains"/>
    <property type="match status" value="1"/>
</dbReference>
<dbReference type="Proteomes" id="UP000184499">
    <property type="component" value="Unassembled WGS sequence"/>
</dbReference>
<dbReference type="GO" id="GO:0016616">
    <property type="term" value="F:oxidoreductase activity, acting on the CH-OH group of donors, NAD or NADP as acceptor"/>
    <property type="evidence" value="ECO:0007669"/>
    <property type="project" value="InterPro"/>
</dbReference>
<dbReference type="GO" id="GO:0046872">
    <property type="term" value="F:metal ion binding"/>
    <property type="evidence" value="ECO:0007669"/>
    <property type="project" value="UniProtKB-KW"/>
</dbReference>
<dbReference type="GeneID" id="93575456"/>
<dbReference type="InterPro" id="IPR047109">
    <property type="entry name" value="CAD-like"/>
</dbReference>
<evidence type="ECO:0008006" key="6">
    <source>
        <dbReference type="Google" id="ProtNLM"/>
    </source>
</evidence>
<dbReference type="RefSeq" id="XP_067477379.1">
    <property type="nucleotide sequence ID" value="XM_067622968.1"/>
</dbReference>
<evidence type="ECO:0000313" key="4">
    <source>
        <dbReference type="EMBL" id="OJJ70130.1"/>
    </source>
</evidence>
<name>A0A1L9UEP5_ASPBC</name>
<accession>A0A1L9UEP5</accession>
<keyword evidence="1" id="KW-0479">Metal-binding</keyword>
<reference evidence="5" key="1">
    <citation type="journal article" date="2017" name="Genome Biol.">
        <title>Comparative genomics reveals high biological diversity and specific adaptations in the industrially and medically important fungal genus Aspergillus.</title>
        <authorList>
            <person name="de Vries R.P."/>
            <person name="Riley R."/>
            <person name="Wiebenga A."/>
            <person name="Aguilar-Osorio G."/>
            <person name="Amillis S."/>
            <person name="Uchima C.A."/>
            <person name="Anderluh G."/>
            <person name="Asadollahi M."/>
            <person name="Askin M."/>
            <person name="Barry K."/>
            <person name="Battaglia E."/>
            <person name="Bayram O."/>
            <person name="Benocci T."/>
            <person name="Braus-Stromeyer S.A."/>
            <person name="Caldana C."/>
            <person name="Canovas D."/>
            <person name="Cerqueira G.C."/>
            <person name="Chen F."/>
            <person name="Chen W."/>
            <person name="Choi C."/>
            <person name="Clum A."/>
            <person name="Dos Santos R.A."/>
            <person name="Damasio A.R."/>
            <person name="Diallinas G."/>
            <person name="Emri T."/>
            <person name="Fekete E."/>
            <person name="Flipphi M."/>
            <person name="Freyberg S."/>
            <person name="Gallo A."/>
            <person name="Gournas C."/>
            <person name="Habgood R."/>
            <person name="Hainaut M."/>
            <person name="Harispe M.L."/>
            <person name="Henrissat B."/>
            <person name="Hilden K.S."/>
            <person name="Hope R."/>
            <person name="Hossain A."/>
            <person name="Karabika E."/>
            <person name="Karaffa L."/>
            <person name="Karanyi Z."/>
            <person name="Krasevec N."/>
            <person name="Kuo A."/>
            <person name="Kusch H."/>
            <person name="LaButti K."/>
            <person name="Lagendijk E.L."/>
            <person name="Lapidus A."/>
            <person name="Levasseur A."/>
            <person name="Lindquist E."/>
            <person name="Lipzen A."/>
            <person name="Logrieco A.F."/>
            <person name="MacCabe A."/>
            <person name="Maekelae M.R."/>
            <person name="Malavazi I."/>
            <person name="Melin P."/>
            <person name="Meyer V."/>
            <person name="Mielnichuk N."/>
            <person name="Miskei M."/>
            <person name="Molnar A.P."/>
            <person name="Mule G."/>
            <person name="Ngan C.Y."/>
            <person name="Orejas M."/>
            <person name="Orosz E."/>
            <person name="Ouedraogo J.P."/>
            <person name="Overkamp K.M."/>
            <person name="Park H.-S."/>
            <person name="Perrone G."/>
            <person name="Piumi F."/>
            <person name="Punt P.J."/>
            <person name="Ram A.F."/>
            <person name="Ramon A."/>
            <person name="Rauscher S."/>
            <person name="Record E."/>
            <person name="Riano-Pachon D.M."/>
            <person name="Robert V."/>
            <person name="Roehrig J."/>
            <person name="Ruller R."/>
            <person name="Salamov A."/>
            <person name="Salih N.S."/>
            <person name="Samson R.A."/>
            <person name="Sandor E."/>
            <person name="Sanguinetti M."/>
            <person name="Schuetze T."/>
            <person name="Sepcic K."/>
            <person name="Shelest E."/>
            <person name="Sherlock G."/>
            <person name="Sophianopoulou V."/>
            <person name="Squina F.M."/>
            <person name="Sun H."/>
            <person name="Susca A."/>
            <person name="Todd R.B."/>
            <person name="Tsang A."/>
            <person name="Unkles S.E."/>
            <person name="van de Wiele N."/>
            <person name="van Rossen-Uffink D."/>
            <person name="Oliveira J.V."/>
            <person name="Vesth T.C."/>
            <person name="Visser J."/>
            <person name="Yu J.-H."/>
            <person name="Zhou M."/>
            <person name="Andersen M.R."/>
            <person name="Archer D.B."/>
            <person name="Baker S.E."/>
            <person name="Benoit I."/>
            <person name="Brakhage A.A."/>
            <person name="Braus G.H."/>
            <person name="Fischer R."/>
            <person name="Frisvad J.C."/>
            <person name="Goldman G.H."/>
            <person name="Houbraken J."/>
            <person name="Oakley B."/>
            <person name="Pocsi I."/>
            <person name="Scazzocchio C."/>
            <person name="Seiboth B."/>
            <person name="vanKuyk P.A."/>
            <person name="Wortman J."/>
            <person name="Dyer P.S."/>
            <person name="Grigoriev I.V."/>
        </authorList>
    </citation>
    <scope>NUCLEOTIDE SEQUENCE [LARGE SCALE GENOMIC DNA]</scope>
    <source>
        <strain evidence="5">CBS 101740 / IMI 381727 / IBT 21946</strain>
    </source>
</reference>
<dbReference type="AlphaFoldDB" id="A0A1L9UEP5"/>
<organism evidence="4 5">
    <name type="scientific">Aspergillus brasiliensis (strain CBS 101740 / IMI 381727 / IBT 21946)</name>
    <dbReference type="NCBI Taxonomy" id="767769"/>
    <lineage>
        <taxon>Eukaryota</taxon>
        <taxon>Fungi</taxon>
        <taxon>Dikarya</taxon>
        <taxon>Ascomycota</taxon>
        <taxon>Pezizomycotina</taxon>
        <taxon>Eurotiomycetes</taxon>
        <taxon>Eurotiomycetidae</taxon>
        <taxon>Eurotiales</taxon>
        <taxon>Aspergillaceae</taxon>
        <taxon>Aspergillus</taxon>
        <taxon>Aspergillus subgen. Circumdati</taxon>
    </lineage>
</organism>